<proteinExistence type="predicted"/>
<protein>
    <submittedName>
        <fullName evidence="1">Uncharacterized protein</fullName>
    </submittedName>
</protein>
<gene>
    <name evidence="1" type="ORF">MUK42_15194</name>
</gene>
<evidence type="ECO:0000313" key="1">
    <source>
        <dbReference type="EMBL" id="URE46526.1"/>
    </source>
</evidence>
<dbReference type="EMBL" id="CP097511">
    <property type="protein sequence ID" value="URE46526.1"/>
    <property type="molecule type" value="Genomic_DNA"/>
</dbReference>
<name>A0A9E7I6Z2_9LILI</name>
<dbReference type="Proteomes" id="UP001055439">
    <property type="component" value="Chromosome 9"/>
</dbReference>
<organism evidence="1 2">
    <name type="scientific">Musa troglodytarum</name>
    <name type="common">fe'i banana</name>
    <dbReference type="NCBI Taxonomy" id="320322"/>
    <lineage>
        <taxon>Eukaryota</taxon>
        <taxon>Viridiplantae</taxon>
        <taxon>Streptophyta</taxon>
        <taxon>Embryophyta</taxon>
        <taxon>Tracheophyta</taxon>
        <taxon>Spermatophyta</taxon>
        <taxon>Magnoliopsida</taxon>
        <taxon>Liliopsida</taxon>
        <taxon>Zingiberales</taxon>
        <taxon>Musaceae</taxon>
        <taxon>Musa</taxon>
    </lineage>
</organism>
<keyword evidence="2" id="KW-1185">Reference proteome</keyword>
<dbReference type="OrthoDB" id="10522912at2759"/>
<sequence>MGRVVAASIWPSVGHIRIQKVVLRTRLSMMTGAIGPFCCYGQKQRKKEDDMYGSFLCMPHLHIPSQKSPADVPLLDTFLVGGPSNSMELASSLRRFNTQVKFSTASKQTVHAAHTLPKTASVKRTELEAKLS</sequence>
<dbReference type="AlphaFoldDB" id="A0A9E7I6Z2"/>
<reference evidence="1" key="1">
    <citation type="submission" date="2022-05" db="EMBL/GenBank/DDBJ databases">
        <title>The Musa troglodytarum L. genome provides insights into the mechanism of non-climacteric behaviour and enrichment of carotenoids.</title>
        <authorList>
            <person name="Wang J."/>
        </authorList>
    </citation>
    <scope>NUCLEOTIDE SEQUENCE</scope>
    <source>
        <tissue evidence="1">Leaf</tissue>
    </source>
</reference>
<evidence type="ECO:0000313" key="2">
    <source>
        <dbReference type="Proteomes" id="UP001055439"/>
    </source>
</evidence>
<accession>A0A9E7I6Z2</accession>